<reference evidence="1 2" key="1">
    <citation type="journal article" date="2012" name="J. Bacteriol.">
        <title>Genome sequence of an alkane-degrading bacterium, Alcanivorax pacificus type strain W11-5, isolated from deep sea sediment.</title>
        <authorList>
            <person name="Lai Q."/>
            <person name="Shao Z."/>
        </authorList>
    </citation>
    <scope>NUCLEOTIDE SEQUENCE [LARGE SCALE GENOMIC DNA]</scope>
    <source>
        <strain evidence="1 2">W11-5</strain>
    </source>
</reference>
<name>A0A0B4XI30_9GAMM</name>
<dbReference type="HOGENOM" id="CLU_117185_0_0_6"/>
<proteinExistence type="predicted"/>
<dbReference type="Proteomes" id="UP000006764">
    <property type="component" value="Chromosome"/>
</dbReference>
<protein>
    <submittedName>
        <fullName evidence="1">Uncharacterized protein</fullName>
    </submittedName>
</protein>
<organism evidence="1 2">
    <name type="scientific">Isoalcanivorax pacificus W11-5</name>
    <dbReference type="NCBI Taxonomy" id="391936"/>
    <lineage>
        <taxon>Bacteria</taxon>
        <taxon>Pseudomonadati</taxon>
        <taxon>Pseudomonadota</taxon>
        <taxon>Gammaproteobacteria</taxon>
        <taxon>Oceanospirillales</taxon>
        <taxon>Alcanivoracaceae</taxon>
        <taxon>Isoalcanivorax</taxon>
    </lineage>
</organism>
<gene>
    <name evidence="1" type="ORF">S7S_01535</name>
</gene>
<keyword evidence="2" id="KW-1185">Reference proteome</keyword>
<accession>A0A0B4XI30</accession>
<dbReference type="KEGG" id="apac:S7S_01535"/>
<dbReference type="AlphaFoldDB" id="A0A0B4XI30"/>
<sequence length="145" mass="15800">MIYPVIMKTVEGLAVGFMSGGQFKVPVGAVQMRVDGNEAIMVTPENTPNISEIEAWFAPFIVDIPGLDNDAINNAQKVAVENAMRMSQPYTLVVGDEADRILDQMLSGQNLIYRQILVNQPNPSTGRVPLDQSLSEALRKAGLIN</sequence>
<dbReference type="EMBL" id="CP004387">
    <property type="protein sequence ID" value="AJD46731.1"/>
    <property type="molecule type" value="Genomic_DNA"/>
</dbReference>
<evidence type="ECO:0000313" key="1">
    <source>
        <dbReference type="EMBL" id="AJD46731.1"/>
    </source>
</evidence>
<evidence type="ECO:0000313" key="2">
    <source>
        <dbReference type="Proteomes" id="UP000006764"/>
    </source>
</evidence>